<dbReference type="SUPFAM" id="SSF48371">
    <property type="entry name" value="ARM repeat"/>
    <property type="match status" value="1"/>
</dbReference>
<dbReference type="InterPro" id="IPR016024">
    <property type="entry name" value="ARM-type_fold"/>
</dbReference>
<reference evidence="1" key="1">
    <citation type="submission" date="2006-10" db="EMBL/GenBank/DDBJ databases">
        <authorList>
            <person name="Amadeo P."/>
            <person name="Zhao Q."/>
            <person name="Wortman J."/>
            <person name="Fraser-Liggett C."/>
            <person name="Carlton J."/>
        </authorList>
    </citation>
    <scope>NUCLEOTIDE SEQUENCE</scope>
    <source>
        <strain evidence="1">G3</strain>
    </source>
</reference>
<reference evidence="1" key="2">
    <citation type="journal article" date="2007" name="Science">
        <title>Draft genome sequence of the sexually transmitted pathogen Trichomonas vaginalis.</title>
        <authorList>
            <person name="Carlton J.M."/>
            <person name="Hirt R.P."/>
            <person name="Silva J.C."/>
            <person name="Delcher A.L."/>
            <person name="Schatz M."/>
            <person name="Zhao Q."/>
            <person name="Wortman J.R."/>
            <person name="Bidwell S.L."/>
            <person name="Alsmark U.C.M."/>
            <person name="Besteiro S."/>
            <person name="Sicheritz-Ponten T."/>
            <person name="Noel C.J."/>
            <person name="Dacks J.B."/>
            <person name="Foster P.G."/>
            <person name="Simillion C."/>
            <person name="Van de Peer Y."/>
            <person name="Miranda-Saavedra D."/>
            <person name="Barton G.J."/>
            <person name="Westrop G.D."/>
            <person name="Mueller S."/>
            <person name="Dessi D."/>
            <person name="Fiori P.L."/>
            <person name="Ren Q."/>
            <person name="Paulsen I."/>
            <person name="Zhang H."/>
            <person name="Bastida-Corcuera F.D."/>
            <person name="Simoes-Barbosa A."/>
            <person name="Brown M.T."/>
            <person name="Hayes R.D."/>
            <person name="Mukherjee M."/>
            <person name="Okumura C.Y."/>
            <person name="Schneider R."/>
            <person name="Smith A.J."/>
            <person name="Vanacova S."/>
            <person name="Villalvazo M."/>
            <person name="Haas B.J."/>
            <person name="Pertea M."/>
            <person name="Feldblyum T.V."/>
            <person name="Utterback T.R."/>
            <person name="Shu C.L."/>
            <person name="Osoegawa K."/>
            <person name="de Jong P.J."/>
            <person name="Hrdy I."/>
            <person name="Horvathova L."/>
            <person name="Zubacova Z."/>
            <person name="Dolezal P."/>
            <person name="Malik S.B."/>
            <person name="Logsdon J.M. Jr."/>
            <person name="Henze K."/>
            <person name="Gupta A."/>
            <person name="Wang C.C."/>
            <person name="Dunne R.L."/>
            <person name="Upcroft J.A."/>
            <person name="Upcroft P."/>
            <person name="White O."/>
            <person name="Salzberg S.L."/>
            <person name="Tang P."/>
            <person name="Chiu C.-H."/>
            <person name="Lee Y.-S."/>
            <person name="Embley T.M."/>
            <person name="Coombs G.H."/>
            <person name="Mottram J.C."/>
            <person name="Tachezy J."/>
            <person name="Fraser-Liggett C.M."/>
            <person name="Johnson P.J."/>
        </authorList>
    </citation>
    <scope>NUCLEOTIDE SEQUENCE [LARGE SCALE GENOMIC DNA]</scope>
    <source>
        <strain evidence="1">G3</strain>
    </source>
</reference>
<dbReference type="InParanoid" id="A2DA96"/>
<evidence type="ECO:0000313" key="2">
    <source>
        <dbReference type="Proteomes" id="UP000001542"/>
    </source>
</evidence>
<dbReference type="AlphaFoldDB" id="A2DA96"/>
<protein>
    <submittedName>
        <fullName evidence="1">Uncharacterized protein</fullName>
    </submittedName>
</protein>
<dbReference type="EMBL" id="DS113182">
    <property type="protein sequence ID" value="EAY22744.1"/>
    <property type="molecule type" value="Genomic_DNA"/>
</dbReference>
<dbReference type="KEGG" id="tva:5468302"/>
<accession>A2DA96</accession>
<dbReference type="RefSeq" id="XP_001583730.1">
    <property type="nucleotide sequence ID" value="XM_001583680.1"/>
</dbReference>
<evidence type="ECO:0000313" key="1">
    <source>
        <dbReference type="EMBL" id="EAY22744.1"/>
    </source>
</evidence>
<organism evidence="1 2">
    <name type="scientific">Trichomonas vaginalis (strain ATCC PRA-98 / G3)</name>
    <dbReference type="NCBI Taxonomy" id="412133"/>
    <lineage>
        <taxon>Eukaryota</taxon>
        <taxon>Metamonada</taxon>
        <taxon>Parabasalia</taxon>
        <taxon>Trichomonadida</taxon>
        <taxon>Trichomonadidae</taxon>
        <taxon>Trichomonas</taxon>
    </lineage>
</organism>
<proteinExistence type="predicted"/>
<sequence length="1078" mass="124261">MESSSKNIIAIIYDKRNAPEMRLAEAQDALNNKNLTPDFILKWISNNIAFDTNFQTNEDAWKLFHQSLTETNIESDKFSLIMKPNIAILNAFRSNIRDIALETLKLLQIKYPNSWRPKFDDLILTFSQLLQDNEIYEPQISFLITLISSHRELTVGSELVFKKVVDIFDPLIDNISKLNEQQVLQFISRALCGPFLFQKISGKDLGSSFDTFLKKLTTPSESDPIRPGVISFIHVFMPIYKESAIAFKITNLFQFPLNLYKRTQSLDLAVPVFDECAKLQLYTPQSGTESDFQQLNLITDEAIKNNHYSVLASLARLDFRLVRPSLTVLLEKSDENFALSALEMAFSLRMPQVIFGYNDFPDDFNNEQETRLDSHICEFPIFVTKYSELVSHLNSSQTNGLLKILAMSQKESDNCLLFWTVKNARFTPEHVDVVNFIVKTAGKSPWRCAAASIAGKALRFKTATIASKDMLEEHPISLFCYLMQNHELFESEKLEVPNCLPQKHGKITEFVYENTVSLVPTPNMADKDYYRLLFIIQNLYELAVCFEESDLLKILRFVVKASLFCQNLQQPKTIADYCMRLFSNSYFYENSVLKKIFHLAAHELLSSKTHQTKIFTAMLISSMPNEFVSVVQTDDEQNIDFSIAVESFEVLVEYAENGLDGFENTLFEEISKDVCKMISQLVISFPYDFVKENIKTIIDRIPLKIHKTAIPTLLYTLGEIPSDLDFNSLQKETIIGICNYCFQNGIKTPFEAVLFENDIECVCEQTKSQSPHAATYILNKVTYNKTNIKMILEALCYVQNLSELTKNFEKKLDRIFEICYKDDNDPGAENVTNLVRALPRKEIEEFMVTDPDLIIRILEKSPFKGKIAILSGVYCNKKVYKDYYKKYIKEIVNNSNDLETIKALINTRVARFYNLKIIESIFFDILTLSKSTKNINDVCNLMSAVTDLFTNARKCARVHVVSNECVRKLMSLFFKYFSNTNPTYKHLKTFSKFMATSARIIRPDFQHYIISTFVSLISNISMENTKQKMMQNSIYPVFQRVGMDQLSEVSIGLHETHRQQFQILFKRWQEESQYTGKV</sequence>
<keyword evidence="2" id="KW-1185">Reference proteome</keyword>
<gene>
    <name evidence="1" type="ORF">TVAG_476730</name>
</gene>
<name>A2DA96_TRIV3</name>
<dbReference type="VEuPathDB" id="TrichDB:TVAG_476730"/>
<dbReference type="Proteomes" id="UP000001542">
    <property type="component" value="Unassembled WGS sequence"/>
</dbReference>
<dbReference type="OrthoDB" id="10626212at2759"/>
<dbReference type="VEuPathDB" id="TrichDB:TVAGG3_0266770"/>